<name>B3RQ33_TRIAD</name>
<dbReference type="InterPro" id="IPR019498">
    <property type="entry name" value="MENTAL"/>
</dbReference>
<dbReference type="PANTHER" id="PTHR46121:SF4">
    <property type="entry name" value="STEROIDOGENIC ACUTE REGULATORY PROTEIN-LIKE"/>
    <property type="match status" value="1"/>
</dbReference>
<dbReference type="OrthoDB" id="74575at2759"/>
<dbReference type="PhylomeDB" id="B3RQ33"/>
<feature type="domain" description="MENTAL" evidence="6">
    <location>
        <begin position="1"/>
        <end position="109"/>
    </location>
</feature>
<dbReference type="HOGENOM" id="CLU_033480_1_0_1"/>
<dbReference type="STRING" id="10228.B3RQ33"/>
<evidence type="ECO:0008006" key="9">
    <source>
        <dbReference type="Google" id="ProtNLM"/>
    </source>
</evidence>
<evidence type="ECO:0000256" key="2">
    <source>
        <dbReference type="ARBA" id="ARBA00022692"/>
    </source>
</evidence>
<feature type="transmembrane region" description="Helical" evidence="4">
    <location>
        <begin position="47"/>
        <end position="66"/>
    </location>
</feature>
<organism evidence="7 8">
    <name type="scientific">Trichoplax adhaerens</name>
    <name type="common">Trichoplax reptans</name>
    <dbReference type="NCBI Taxonomy" id="10228"/>
    <lineage>
        <taxon>Eukaryota</taxon>
        <taxon>Metazoa</taxon>
        <taxon>Placozoa</taxon>
        <taxon>Uniplacotomia</taxon>
        <taxon>Trichoplacea</taxon>
        <taxon>Trichoplacidae</taxon>
        <taxon>Trichoplax</taxon>
    </lineage>
</organism>
<evidence type="ECO:0000313" key="8">
    <source>
        <dbReference type="Proteomes" id="UP000009022"/>
    </source>
</evidence>
<evidence type="ECO:0000259" key="6">
    <source>
        <dbReference type="PROSITE" id="PS51439"/>
    </source>
</evidence>
<keyword evidence="4" id="KW-1133">Transmembrane helix</keyword>
<dbReference type="InterPro" id="IPR002913">
    <property type="entry name" value="START_lipid-bd_dom"/>
</dbReference>
<feature type="domain" description="START" evidence="5">
    <location>
        <begin position="207"/>
        <end position="390"/>
    </location>
</feature>
<accession>B3RQ33</accession>
<dbReference type="OMA" id="TFFTPMD"/>
<dbReference type="PANTHER" id="PTHR46121">
    <property type="entry name" value="STEROIDOGENIC ACUTE REGULATORY PROTEIN-LIKE"/>
    <property type="match status" value="1"/>
</dbReference>
<dbReference type="GeneID" id="6750799"/>
<comment type="subcellular location">
    <subcellularLocation>
        <location evidence="1">Membrane</location>
        <topology evidence="1">Multi-pass membrane protein</topology>
    </subcellularLocation>
</comment>
<dbReference type="SMART" id="SM00234">
    <property type="entry name" value="START"/>
    <property type="match status" value="1"/>
</dbReference>
<proteinExistence type="predicted"/>
<reference evidence="7 8" key="1">
    <citation type="journal article" date="2008" name="Nature">
        <title>The Trichoplax genome and the nature of placozoans.</title>
        <authorList>
            <person name="Srivastava M."/>
            <person name="Begovic E."/>
            <person name="Chapman J."/>
            <person name="Putnam N.H."/>
            <person name="Hellsten U."/>
            <person name="Kawashima T."/>
            <person name="Kuo A."/>
            <person name="Mitros T."/>
            <person name="Salamov A."/>
            <person name="Carpenter M.L."/>
            <person name="Signorovitch A.Y."/>
            <person name="Moreno M.A."/>
            <person name="Kamm K."/>
            <person name="Grimwood J."/>
            <person name="Schmutz J."/>
            <person name="Shapiro H."/>
            <person name="Grigoriev I.V."/>
            <person name="Buss L.W."/>
            <person name="Schierwater B."/>
            <person name="Dellaporta S.L."/>
            <person name="Rokhsar D.S."/>
        </authorList>
    </citation>
    <scope>NUCLEOTIDE SEQUENCE [LARGE SCALE GENOMIC DNA]</scope>
    <source>
        <strain evidence="7 8">Grell-BS-1999</strain>
    </source>
</reference>
<dbReference type="CDD" id="cd08868">
    <property type="entry name" value="START_STARD1_3_like"/>
    <property type="match status" value="1"/>
</dbReference>
<dbReference type="GO" id="GO:0008289">
    <property type="term" value="F:lipid binding"/>
    <property type="evidence" value="ECO:0007669"/>
    <property type="project" value="InterPro"/>
</dbReference>
<dbReference type="Pfam" id="PF10457">
    <property type="entry name" value="MENTAL"/>
    <property type="match status" value="1"/>
</dbReference>
<keyword evidence="3 4" id="KW-0472">Membrane</keyword>
<evidence type="ECO:0000259" key="5">
    <source>
        <dbReference type="PROSITE" id="PS50848"/>
    </source>
</evidence>
<dbReference type="AlphaFoldDB" id="B3RQ33"/>
<keyword evidence="8" id="KW-1185">Reference proteome</keyword>
<evidence type="ECO:0000313" key="7">
    <source>
        <dbReference type="EMBL" id="EDV28285.1"/>
    </source>
</evidence>
<dbReference type="eggNOG" id="KOG3845">
    <property type="taxonomic scope" value="Eukaryota"/>
</dbReference>
<dbReference type="KEGG" id="tad:TRIADDRAFT_53760"/>
<keyword evidence="2 4" id="KW-0812">Transmembrane</keyword>
<protein>
    <recommendedName>
        <fullName evidence="9">START domain-containing protein</fullName>
    </recommendedName>
</protein>
<dbReference type="InterPro" id="IPR000799">
    <property type="entry name" value="StAR-like"/>
</dbReference>
<evidence type="ECO:0000256" key="4">
    <source>
        <dbReference type="SAM" id="Phobius"/>
    </source>
</evidence>
<dbReference type="PRINTS" id="PR00978">
    <property type="entry name" value="STARPROTEIN"/>
</dbReference>
<dbReference type="SUPFAM" id="SSF55961">
    <property type="entry name" value="Bet v1-like"/>
    <property type="match status" value="1"/>
</dbReference>
<dbReference type="InterPro" id="IPR051869">
    <property type="entry name" value="STARD3"/>
</dbReference>
<dbReference type="PROSITE" id="PS50848">
    <property type="entry name" value="START"/>
    <property type="match status" value="1"/>
</dbReference>
<dbReference type="InParanoid" id="B3RQ33"/>
<dbReference type="EMBL" id="DS985242">
    <property type="protein sequence ID" value="EDV28285.1"/>
    <property type="molecule type" value="Genomic_DNA"/>
</dbReference>
<dbReference type="CTD" id="6750799"/>
<dbReference type="Pfam" id="PF01852">
    <property type="entry name" value="START"/>
    <property type="match status" value="1"/>
</dbReference>
<dbReference type="Proteomes" id="UP000009022">
    <property type="component" value="Unassembled WGS sequence"/>
</dbReference>
<dbReference type="PROSITE" id="PS51439">
    <property type="entry name" value="MENTAL"/>
    <property type="match status" value="1"/>
</dbReference>
<evidence type="ECO:0000256" key="3">
    <source>
        <dbReference type="ARBA" id="ARBA00023136"/>
    </source>
</evidence>
<evidence type="ECO:0000256" key="1">
    <source>
        <dbReference type="ARBA" id="ARBA00004141"/>
    </source>
</evidence>
<dbReference type="InterPro" id="IPR023393">
    <property type="entry name" value="START-like_dom_sf"/>
</dbReference>
<gene>
    <name evidence="7" type="ORF">TRIADDRAFT_53760</name>
</gene>
<feature type="transmembrane region" description="Helical" evidence="4">
    <location>
        <begin position="12"/>
        <end position="32"/>
    </location>
</feature>
<sequence length="390" mass="44891">MAYIVCKCDHWLMVAFTTLGTSVYLVVKIFFYDFTAVTTSTTHPMDYLIFVISFLNCWIETWIFDFKVLPKEKRHRQLHLRNAVRQIVPNTNTPSNSNNETQPLLWSDNRVTIYSEPFYSPKGSPTNSERGLAAEDHITHSLDEKVITGADHVINSDCRHSFVSIDQQESDKEEDTIPRGSPFSEHMELVKDLSITVNDLLSIDTDWKIEKTTDNLVVDSRNVQGIGKVFRARIALDCKPADLFQVICLDCEHQSDWDSTVVQNKILKKLDDQTDILYAIVAESGNGLVSKRDFLSIRHWEIENGYYRTYSTSIKDDDLMPTHRSYVRGENKLSAWIIRPLQNNANASHYTWLLHTDPKGWLPKNVVDFAIASVMIDFIKNLRRRIATVK</sequence>
<dbReference type="RefSeq" id="XP_002110119.1">
    <property type="nucleotide sequence ID" value="XM_002110083.1"/>
</dbReference>
<dbReference type="FunCoup" id="B3RQ33">
    <property type="interactions" value="1529"/>
</dbReference>
<dbReference type="GO" id="GO:0016020">
    <property type="term" value="C:membrane"/>
    <property type="evidence" value="ECO:0007669"/>
    <property type="project" value="UniProtKB-SubCell"/>
</dbReference>
<dbReference type="Gene3D" id="3.30.530.20">
    <property type="match status" value="1"/>
</dbReference>